<dbReference type="InterPro" id="IPR000182">
    <property type="entry name" value="GNAT_dom"/>
</dbReference>
<comment type="caution">
    <text evidence="4">The sequence shown here is derived from an EMBL/GenBank/DDBJ whole genome shotgun (WGS) entry which is preliminary data.</text>
</comment>
<dbReference type="EMBL" id="BSEV01000004">
    <property type="protein sequence ID" value="GLK09240.1"/>
    <property type="molecule type" value="Genomic_DNA"/>
</dbReference>
<evidence type="ECO:0000256" key="1">
    <source>
        <dbReference type="ARBA" id="ARBA00022679"/>
    </source>
</evidence>
<dbReference type="InterPro" id="IPR050832">
    <property type="entry name" value="Bact_Acetyltransf"/>
</dbReference>
<organism evidence="4 5">
    <name type="scientific">Streptosporangium carneum</name>
    <dbReference type="NCBI Taxonomy" id="47481"/>
    <lineage>
        <taxon>Bacteria</taxon>
        <taxon>Bacillati</taxon>
        <taxon>Actinomycetota</taxon>
        <taxon>Actinomycetes</taxon>
        <taxon>Streptosporangiales</taxon>
        <taxon>Streptosporangiaceae</taxon>
        <taxon>Streptosporangium</taxon>
    </lineage>
</organism>
<dbReference type="AlphaFoldDB" id="A0A9W6HZH5"/>
<dbReference type="PANTHER" id="PTHR43877">
    <property type="entry name" value="AMINOALKYLPHOSPHONATE N-ACETYLTRANSFERASE-RELATED-RELATED"/>
    <property type="match status" value="1"/>
</dbReference>
<name>A0A9W6HZH5_9ACTN</name>
<reference evidence="4" key="1">
    <citation type="journal article" date="2014" name="Int. J. Syst. Evol. Microbiol.">
        <title>Complete genome sequence of Corynebacterium casei LMG S-19264T (=DSM 44701T), isolated from a smear-ripened cheese.</title>
        <authorList>
            <consortium name="US DOE Joint Genome Institute (JGI-PGF)"/>
            <person name="Walter F."/>
            <person name="Albersmeier A."/>
            <person name="Kalinowski J."/>
            <person name="Ruckert C."/>
        </authorList>
    </citation>
    <scope>NUCLEOTIDE SEQUENCE</scope>
    <source>
        <strain evidence="4">VKM Ac-2007</strain>
    </source>
</reference>
<keyword evidence="5" id="KW-1185">Reference proteome</keyword>
<dbReference type="InterPro" id="IPR016181">
    <property type="entry name" value="Acyl_CoA_acyltransferase"/>
</dbReference>
<proteinExistence type="predicted"/>
<dbReference type="Pfam" id="PF00583">
    <property type="entry name" value="Acetyltransf_1"/>
    <property type="match status" value="1"/>
</dbReference>
<dbReference type="SUPFAM" id="SSF55729">
    <property type="entry name" value="Acyl-CoA N-acyltransferases (Nat)"/>
    <property type="match status" value="1"/>
</dbReference>
<reference evidence="4" key="2">
    <citation type="submission" date="2023-01" db="EMBL/GenBank/DDBJ databases">
        <authorList>
            <person name="Sun Q."/>
            <person name="Evtushenko L."/>
        </authorList>
    </citation>
    <scope>NUCLEOTIDE SEQUENCE</scope>
    <source>
        <strain evidence="4">VKM Ac-2007</strain>
    </source>
</reference>
<keyword evidence="2" id="KW-0012">Acyltransferase</keyword>
<dbReference type="GO" id="GO:0016747">
    <property type="term" value="F:acyltransferase activity, transferring groups other than amino-acyl groups"/>
    <property type="evidence" value="ECO:0007669"/>
    <property type="project" value="InterPro"/>
</dbReference>
<sequence>MWERVGATPGLTVYLAELEGEPVGTASMMLMPHITYDCRPSAFVEAVVVAYAHRRQGVATLLVRQALEDAREASCFKIQLLSHKRHADDGAHRLYRSLGFTPEAEGFRLYLNE</sequence>
<protein>
    <recommendedName>
        <fullName evidence="3">N-acetyltransferase domain-containing protein</fullName>
    </recommendedName>
</protein>
<evidence type="ECO:0000259" key="3">
    <source>
        <dbReference type="PROSITE" id="PS51186"/>
    </source>
</evidence>
<dbReference type="PANTHER" id="PTHR43877:SF1">
    <property type="entry name" value="ACETYLTRANSFERASE"/>
    <property type="match status" value="1"/>
</dbReference>
<evidence type="ECO:0000313" key="5">
    <source>
        <dbReference type="Proteomes" id="UP001143474"/>
    </source>
</evidence>
<dbReference type="Gene3D" id="3.40.630.30">
    <property type="match status" value="1"/>
</dbReference>
<dbReference type="Proteomes" id="UP001143474">
    <property type="component" value="Unassembled WGS sequence"/>
</dbReference>
<evidence type="ECO:0000313" key="4">
    <source>
        <dbReference type="EMBL" id="GLK09240.1"/>
    </source>
</evidence>
<gene>
    <name evidence="4" type="ORF">GCM10017600_26460</name>
</gene>
<evidence type="ECO:0000256" key="2">
    <source>
        <dbReference type="ARBA" id="ARBA00023315"/>
    </source>
</evidence>
<keyword evidence="1" id="KW-0808">Transferase</keyword>
<accession>A0A9W6HZH5</accession>
<dbReference type="PROSITE" id="PS51186">
    <property type="entry name" value="GNAT"/>
    <property type="match status" value="1"/>
</dbReference>
<feature type="domain" description="N-acetyltransferase" evidence="3">
    <location>
        <begin position="1"/>
        <end position="113"/>
    </location>
</feature>
<dbReference type="CDD" id="cd04301">
    <property type="entry name" value="NAT_SF"/>
    <property type="match status" value="1"/>
</dbReference>